<accession>A0A0E9X3J0</accession>
<reference evidence="1" key="2">
    <citation type="journal article" date="2015" name="Fish Shellfish Immunol.">
        <title>Early steps in the European eel (Anguilla anguilla)-Vibrio vulnificus interaction in the gills: Role of the RtxA13 toxin.</title>
        <authorList>
            <person name="Callol A."/>
            <person name="Pajuelo D."/>
            <person name="Ebbesson L."/>
            <person name="Teles M."/>
            <person name="MacKenzie S."/>
            <person name="Amaro C."/>
        </authorList>
    </citation>
    <scope>NUCLEOTIDE SEQUENCE</scope>
</reference>
<proteinExistence type="predicted"/>
<sequence>MRPGVFLHCIYFSVNMFAENSPELVSQYTCLYQRHSDAPLSTVPHKFYHMYMFVCAVQYLHYT</sequence>
<protein>
    <submittedName>
        <fullName evidence="1">Uncharacterized protein</fullName>
    </submittedName>
</protein>
<organism evidence="1">
    <name type="scientific">Anguilla anguilla</name>
    <name type="common">European freshwater eel</name>
    <name type="synonym">Muraena anguilla</name>
    <dbReference type="NCBI Taxonomy" id="7936"/>
    <lineage>
        <taxon>Eukaryota</taxon>
        <taxon>Metazoa</taxon>
        <taxon>Chordata</taxon>
        <taxon>Craniata</taxon>
        <taxon>Vertebrata</taxon>
        <taxon>Euteleostomi</taxon>
        <taxon>Actinopterygii</taxon>
        <taxon>Neopterygii</taxon>
        <taxon>Teleostei</taxon>
        <taxon>Anguilliformes</taxon>
        <taxon>Anguillidae</taxon>
        <taxon>Anguilla</taxon>
    </lineage>
</organism>
<reference evidence="1" key="1">
    <citation type="submission" date="2014-11" db="EMBL/GenBank/DDBJ databases">
        <authorList>
            <person name="Amaro Gonzalez C."/>
        </authorList>
    </citation>
    <scope>NUCLEOTIDE SEQUENCE</scope>
</reference>
<dbReference type="EMBL" id="GBXM01012344">
    <property type="protein sequence ID" value="JAH96233.1"/>
    <property type="molecule type" value="Transcribed_RNA"/>
</dbReference>
<dbReference type="AlphaFoldDB" id="A0A0E9X3J0"/>
<name>A0A0E9X3J0_ANGAN</name>
<evidence type="ECO:0000313" key="1">
    <source>
        <dbReference type="EMBL" id="JAH96233.1"/>
    </source>
</evidence>